<proteinExistence type="predicted"/>
<name>A0A4X1SL00_PIG</name>
<evidence type="ECO:0000313" key="3">
    <source>
        <dbReference type="Proteomes" id="UP000008227"/>
    </source>
</evidence>
<reference evidence="2" key="2">
    <citation type="journal article" date="2020" name="Gigascience">
        <title>An improved pig reference genome sequence to enable pig genetics and genomics research.</title>
        <authorList>
            <person name="Warr A."/>
            <person name="Affara N."/>
            <person name="Aken B."/>
            <person name="Beiki H."/>
            <person name="Bickhart D.M."/>
            <person name="Billis K."/>
            <person name="Chow W."/>
            <person name="Eory L."/>
            <person name="Finlayson H.A."/>
            <person name="Flicek P."/>
            <person name="Giron C.G."/>
            <person name="Griffin D.K."/>
            <person name="Hall R."/>
            <person name="Hannum G."/>
            <person name="Hourlier T."/>
            <person name="Howe K."/>
            <person name="Hume D.A."/>
            <person name="Izuogu O."/>
            <person name="Kim K."/>
            <person name="Koren S."/>
            <person name="Liu H."/>
            <person name="Manchanda N."/>
            <person name="Martin F.J."/>
            <person name="Nonneman D.J."/>
            <person name="O'Connor R.E."/>
            <person name="Phillippy A.M."/>
            <person name="Rohrer G.A."/>
            <person name="Rosen B.D."/>
            <person name="Rund L.A."/>
            <person name="Sargent C.A."/>
            <person name="Schook L.B."/>
            <person name="Schroeder S.G."/>
            <person name="Schwartz A.S."/>
            <person name="Skinner B.M."/>
            <person name="Talbot R."/>
            <person name="Tseng E."/>
            <person name="Tuggle C.K."/>
            <person name="Watson M."/>
            <person name="Smith T.P.L."/>
            <person name="Archibald A.L."/>
        </authorList>
    </citation>
    <scope>NUCLEOTIDE SEQUENCE [LARGE SCALE GENOMIC DNA]</scope>
    <source>
        <strain evidence="2">Duroc</strain>
    </source>
</reference>
<reference evidence="2" key="4">
    <citation type="submission" date="2025-09" db="UniProtKB">
        <authorList>
            <consortium name="Ensembl"/>
        </authorList>
    </citation>
    <scope>IDENTIFICATION</scope>
</reference>
<keyword evidence="3" id="KW-1185">Reference proteome</keyword>
<sequence>MEAGERKERFLKQRQFRRHNITTAGAGQSPGSRGTA</sequence>
<reference evidence="3" key="1">
    <citation type="submission" date="2009-11" db="EMBL/GenBank/DDBJ databases">
        <authorList>
            <consortium name="Porcine genome sequencing project"/>
        </authorList>
    </citation>
    <scope>NUCLEOTIDE SEQUENCE [LARGE SCALE GENOMIC DNA]</scope>
    <source>
        <strain evidence="3">Duroc</strain>
    </source>
</reference>
<dbReference type="ExpressionAtlas" id="A0A4X1SL00">
    <property type="expression patterns" value="baseline"/>
</dbReference>
<dbReference type="AlphaFoldDB" id="A0A4X1SL00"/>
<feature type="compositionally biased region" description="Basic and acidic residues" evidence="1">
    <location>
        <begin position="1"/>
        <end position="11"/>
    </location>
</feature>
<evidence type="ECO:0000313" key="2">
    <source>
        <dbReference type="Ensembl" id="ENSSSCP00000047144.2"/>
    </source>
</evidence>
<evidence type="ECO:0000256" key="1">
    <source>
        <dbReference type="SAM" id="MobiDB-lite"/>
    </source>
</evidence>
<protein>
    <submittedName>
        <fullName evidence="2">Uncharacterized protein</fullName>
    </submittedName>
</protein>
<organism evidence="2 3">
    <name type="scientific">Sus scrofa</name>
    <name type="common">Pig</name>
    <dbReference type="NCBI Taxonomy" id="9823"/>
    <lineage>
        <taxon>Eukaryota</taxon>
        <taxon>Metazoa</taxon>
        <taxon>Chordata</taxon>
        <taxon>Craniata</taxon>
        <taxon>Vertebrata</taxon>
        <taxon>Euteleostomi</taxon>
        <taxon>Mammalia</taxon>
        <taxon>Eutheria</taxon>
        <taxon>Laurasiatheria</taxon>
        <taxon>Artiodactyla</taxon>
        <taxon>Suina</taxon>
        <taxon>Suidae</taxon>
        <taxon>Sus</taxon>
    </lineage>
</organism>
<dbReference type="Proteomes" id="UP000008227">
    <property type="component" value="Chromosome 2"/>
</dbReference>
<reference evidence="2" key="3">
    <citation type="submission" date="2025-08" db="UniProtKB">
        <authorList>
            <consortium name="Ensembl"/>
        </authorList>
    </citation>
    <scope>IDENTIFICATION</scope>
</reference>
<accession>A0A287AT62</accession>
<dbReference type="Ensembl" id="ENSSSCT00000047469.2">
    <property type="protein sequence ID" value="ENSSSCP00000047144.2"/>
    <property type="gene ID" value="ENSSSCG00000014379.4"/>
</dbReference>
<feature type="compositionally biased region" description="Polar residues" evidence="1">
    <location>
        <begin position="21"/>
        <end position="36"/>
    </location>
</feature>
<accession>A0A4X1SL00</accession>
<feature type="region of interest" description="Disordered" evidence="1">
    <location>
        <begin position="1"/>
        <end position="36"/>
    </location>
</feature>